<feature type="region of interest" description="Disordered" evidence="1">
    <location>
        <begin position="1"/>
        <end position="55"/>
    </location>
</feature>
<dbReference type="GO" id="GO:0043596">
    <property type="term" value="C:nuclear replication fork"/>
    <property type="evidence" value="ECO:0007669"/>
    <property type="project" value="TreeGrafter"/>
</dbReference>
<dbReference type="GO" id="GO:0006270">
    <property type="term" value="P:DNA replication initiation"/>
    <property type="evidence" value="ECO:0007669"/>
    <property type="project" value="InterPro"/>
</dbReference>
<feature type="compositionally biased region" description="Polar residues" evidence="1">
    <location>
        <begin position="337"/>
        <end position="350"/>
    </location>
</feature>
<evidence type="ECO:0000313" key="2">
    <source>
        <dbReference type="EMBL" id="PWZ01506.1"/>
    </source>
</evidence>
<accession>A0A317XT48</accession>
<dbReference type="AlphaFoldDB" id="A0A317XT48"/>
<feature type="region of interest" description="Disordered" evidence="1">
    <location>
        <begin position="131"/>
        <end position="221"/>
    </location>
</feature>
<proteinExistence type="predicted"/>
<name>A0A317XT48_9BASI</name>
<dbReference type="PANTHER" id="PTHR13454:SF11">
    <property type="entry name" value="PROTEIN MCM10 HOMOLOG"/>
    <property type="match status" value="1"/>
</dbReference>
<dbReference type="EMBL" id="KZ819190">
    <property type="protein sequence ID" value="PWZ01506.1"/>
    <property type="molecule type" value="Genomic_DNA"/>
</dbReference>
<feature type="region of interest" description="Disordered" evidence="1">
    <location>
        <begin position="656"/>
        <end position="689"/>
    </location>
</feature>
<dbReference type="PANTHER" id="PTHR13454">
    <property type="entry name" value="PROTEIN MCM10 HOMOLOG"/>
    <property type="match status" value="1"/>
</dbReference>
<protein>
    <submittedName>
        <fullName evidence="2">Uncharacterized protein</fullName>
    </submittedName>
</protein>
<evidence type="ECO:0000313" key="3">
    <source>
        <dbReference type="Proteomes" id="UP000246740"/>
    </source>
</evidence>
<dbReference type="OrthoDB" id="202825at2759"/>
<feature type="compositionally biased region" description="Basic and acidic residues" evidence="1">
    <location>
        <begin position="400"/>
        <end position="416"/>
    </location>
</feature>
<dbReference type="Proteomes" id="UP000246740">
    <property type="component" value="Unassembled WGS sequence"/>
</dbReference>
<feature type="region of interest" description="Disordered" evidence="1">
    <location>
        <begin position="966"/>
        <end position="987"/>
    </location>
</feature>
<dbReference type="Gene3D" id="2.40.50.140">
    <property type="entry name" value="Nucleic acid-binding proteins"/>
    <property type="match status" value="2"/>
</dbReference>
<evidence type="ECO:0000256" key="1">
    <source>
        <dbReference type="SAM" id="MobiDB-lite"/>
    </source>
</evidence>
<feature type="compositionally biased region" description="Basic and acidic residues" evidence="1">
    <location>
        <begin position="817"/>
        <end position="827"/>
    </location>
</feature>
<dbReference type="STRING" id="1882483.A0A317XT48"/>
<organism evidence="2 3">
    <name type="scientific">Testicularia cyperi</name>
    <dbReference type="NCBI Taxonomy" id="1882483"/>
    <lineage>
        <taxon>Eukaryota</taxon>
        <taxon>Fungi</taxon>
        <taxon>Dikarya</taxon>
        <taxon>Basidiomycota</taxon>
        <taxon>Ustilaginomycotina</taxon>
        <taxon>Ustilaginomycetes</taxon>
        <taxon>Ustilaginales</taxon>
        <taxon>Anthracoideaceae</taxon>
        <taxon>Testicularia</taxon>
    </lineage>
</organism>
<sequence>MEASARARPLNGPGPLASASPVALNGSTRSASPSSARPNAGVLAPSSPSKNAKRFTSLASRTKLGVEELERQQNELVALAQSRARTNGLVGQSGSAAGSLHPWARVSGAAERQAPQASSFLQKAQEVQQALAERQTREAEAQRRRQEAVQRENARSRGFADRTIPIPSSSAAGPHSSQTQSSAFVRSVADRRDKVAEPDEDPGESKDYYIDVPGAKDGQTERAEDFTLVESLAPGPRRLPPPKPSDPEWTTFEPYSGHRLRERKLPHAELTEHLRGRYHIPPSLLYSVAREIEPETSRWARRDRAMDGDFEVPVTGDWIVIATIVEKSGLLMTKPGNSDAATKNASSGSPGVTAAPAVADEDDPVVFQETNTTSDGRLKLHLEPGDDESGGPGAGRSNKRQQEADERWARQKEQARIKSRPRKFVVMKLLDLGAPAGVGEGSSGRGSNFLELSAFEADRQVGEHSSRADVRPEVAALLPESGSTWVNGSRGAFELLYHQAPGTIVAILNPKIRRSRSKLLQLTPRSAEDCLIIGMALDYQQCSATKANGARCPNAVDVKARKQTRVSVCDFHLGMQMDSVGKSRPEFSANATTKIGTGPGGMGTASFSSGGGPGAGGFKSSSKSRSSAKRLSKYMKNFRPEQSQLARTINSNYGQVGDGMESNGGQVFVSESPLDRAGPEVGMPIKASDPSSWKYDVSERYGRGAASKEQRLQTQIKDRILQEELEQRFGPTPTMMASSMKKLGVCSAELGMDRSKGHKEKLAALPVLPNGSADLINAAYSTLDERKRKADQTRSSVEARRRKLTGIVPATNDTAEGGDRGSQERLRFMTSSKSSSVSSGASTASSTPGSASSTRFQPLPGLGPMSSASRKDSTGSQARSTLLQLATGQTRRDPAHEPVNLRVSKTHRPKLRIPESDRVYQVAGERIHVDQLDDWESDLLELPSATVPHPSCGDNLSLSQKLANLSKPPLSSLPVNNDDDDSDLEIV</sequence>
<dbReference type="GO" id="GO:0003688">
    <property type="term" value="F:DNA replication origin binding"/>
    <property type="evidence" value="ECO:0007669"/>
    <property type="project" value="TreeGrafter"/>
</dbReference>
<feature type="compositionally biased region" description="Low complexity" evidence="1">
    <location>
        <begin position="830"/>
        <end position="854"/>
    </location>
</feature>
<feature type="region of interest" description="Disordered" evidence="1">
    <location>
        <begin position="594"/>
        <end position="630"/>
    </location>
</feature>
<feature type="compositionally biased region" description="Gly residues" evidence="1">
    <location>
        <begin position="597"/>
        <end position="617"/>
    </location>
</feature>
<keyword evidence="3" id="KW-1185">Reference proteome</keyword>
<feature type="compositionally biased region" description="Basic and acidic residues" evidence="1">
    <location>
        <begin position="134"/>
        <end position="160"/>
    </location>
</feature>
<dbReference type="GO" id="GO:0003697">
    <property type="term" value="F:single-stranded DNA binding"/>
    <property type="evidence" value="ECO:0007669"/>
    <property type="project" value="InterPro"/>
</dbReference>
<feature type="compositionally biased region" description="Low complexity" evidence="1">
    <location>
        <begin position="29"/>
        <end position="38"/>
    </location>
</feature>
<feature type="compositionally biased region" description="Basic and acidic residues" evidence="1">
    <location>
        <begin position="188"/>
        <end position="209"/>
    </location>
</feature>
<feature type="compositionally biased region" description="Polar residues" evidence="1">
    <location>
        <begin position="166"/>
        <end position="184"/>
    </location>
</feature>
<dbReference type="InterPro" id="IPR040184">
    <property type="entry name" value="Mcm10"/>
</dbReference>
<feature type="compositionally biased region" description="Acidic residues" evidence="1">
    <location>
        <begin position="977"/>
        <end position="987"/>
    </location>
</feature>
<feature type="region of interest" description="Disordered" evidence="1">
    <location>
        <begin position="337"/>
        <end position="416"/>
    </location>
</feature>
<dbReference type="InParanoid" id="A0A317XT48"/>
<reference evidence="2 3" key="1">
    <citation type="journal article" date="2018" name="Mol. Biol. Evol.">
        <title>Broad Genomic Sampling Reveals a Smut Pathogenic Ancestry of the Fungal Clade Ustilaginomycotina.</title>
        <authorList>
            <person name="Kijpornyongpan T."/>
            <person name="Mondo S.J."/>
            <person name="Barry K."/>
            <person name="Sandor L."/>
            <person name="Lee J."/>
            <person name="Lipzen A."/>
            <person name="Pangilinan J."/>
            <person name="LaButti K."/>
            <person name="Hainaut M."/>
            <person name="Henrissat B."/>
            <person name="Grigoriev I.V."/>
            <person name="Spatafora J.W."/>
            <person name="Aime M.C."/>
        </authorList>
    </citation>
    <scope>NUCLEOTIDE SEQUENCE [LARGE SCALE GENOMIC DNA]</scope>
    <source>
        <strain evidence="2 3">MCA 3645</strain>
    </source>
</reference>
<gene>
    <name evidence="2" type="ORF">BCV70DRAFT_230708</name>
</gene>
<dbReference type="InterPro" id="IPR012340">
    <property type="entry name" value="NA-bd_OB-fold"/>
</dbReference>
<feature type="region of interest" description="Disordered" evidence="1">
    <location>
        <begin position="785"/>
        <end position="879"/>
    </location>
</feature>